<evidence type="ECO:0000313" key="4">
    <source>
        <dbReference type="Proteomes" id="UP000054845"/>
    </source>
</evidence>
<feature type="signal peptide" evidence="2">
    <location>
        <begin position="1"/>
        <end position="22"/>
    </location>
</feature>
<feature type="compositionally biased region" description="Basic and acidic residues" evidence="1">
    <location>
        <begin position="32"/>
        <end position="53"/>
    </location>
</feature>
<organism evidence="3 4">
    <name type="scientific">Ceraceosorus bombacis</name>
    <dbReference type="NCBI Taxonomy" id="401625"/>
    <lineage>
        <taxon>Eukaryota</taxon>
        <taxon>Fungi</taxon>
        <taxon>Dikarya</taxon>
        <taxon>Basidiomycota</taxon>
        <taxon>Ustilaginomycotina</taxon>
        <taxon>Exobasidiomycetes</taxon>
        <taxon>Ceraceosorales</taxon>
        <taxon>Ceraceosoraceae</taxon>
        <taxon>Ceraceosorus</taxon>
    </lineage>
</organism>
<evidence type="ECO:0000256" key="1">
    <source>
        <dbReference type="SAM" id="MobiDB-lite"/>
    </source>
</evidence>
<evidence type="ECO:0008006" key="5">
    <source>
        <dbReference type="Google" id="ProtNLM"/>
    </source>
</evidence>
<dbReference type="OrthoDB" id="623670at2759"/>
<evidence type="ECO:0000256" key="2">
    <source>
        <dbReference type="SAM" id="SignalP"/>
    </source>
</evidence>
<name>A0A0P1BMN0_9BASI</name>
<dbReference type="AlphaFoldDB" id="A0A0P1BMN0"/>
<sequence>MFARKQILVIATLLAILGAASALPQDPTTKPTPEDKPVETTPTDSKDKPKTDEPAQTYAEPTGFNPDGSGGKTLGQDDPATERDETWPACDTPDQNPATEVTWKTGKASTYKLSDDKVFFLSPGQGACTNYTDADIGVCLKPGWLSSGYHNLCDSVVEVFHPKANVSSFARVVDACGAVENATFGCNDVYLTKALFETLAGNDTDAVDRVTHSRSKSKNKADSWKDENGNEVASAKSASVTEGGAVAGWVDAFGDDFDDLDDDDGSPVTEPTAPQPEKASEKPEQTQTEEQKPADQKPSDQKPTEEKPADQPTPRRRSLRA</sequence>
<feature type="chain" id="PRO_5006059660" description="RlpA-like double-psi beta-barrel domain" evidence="2">
    <location>
        <begin position="23"/>
        <end position="321"/>
    </location>
</feature>
<feature type="region of interest" description="Disordered" evidence="1">
    <location>
        <begin position="208"/>
        <end position="321"/>
    </location>
</feature>
<protein>
    <recommendedName>
        <fullName evidence="5">RlpA-like double-psi beta-barrel domain</fullName>
    </recommendedName>
</protein>
<dbReference type="CDD" id="cd22191">
    <property type="entry name" value="DPBB_RlpA_EXP_N-like"/>
    <property type="match status" value="1"/>
</dbReference>
<dbReference type="Gene3D" id="2.40.40.10">
    <property type="entry name" value="RlpA-like domain"/>
    <property type="match status" value="1"/>
</dbReference>
<dbReference type="Proteomes" id="UP000054845">
    <property type="component" value="Unassembled WGS sequence"/>
</dbReference>
<dbReference type="EMBL" id="CCYA01000269">
    <property type="protein sequence ID" value="CEH18037.1"/>
    <property type="molecule type" value="Genomic_DNA"/>
</dbReference>
<accession>A0A0P1BMN0</accession>
<evidence type="ECO:0000313" key="3">
    <source>
        <dbReference type="EMBL" id="CEH18037.1"/>
    </source>
</evidence>
<feature type="compositionally biased region" description="Basic and acidic residues" evidence="1">
    <location>
        <begin position="219"/>
        <end position="228"/>
    </location>
</feature>
<keyword evidence="4" id="KW-1185">Reference proteome</keyword>
<feature type="region of interest" description="Disordered" evidence="1">
    <location>
        <begin position="21"/>
        <end position="100"/>
    </location>
</feature>
<feature type="compositionally biased region" description="Acidic residues" evidence="1">
    <location>
        <begin position="253"/>
        <end position="265"/>
    </location>
</feature>
<proteinExistence type="predicted"/>
<reference evidence="3 4" key="1">
    <citation type="submission" date="2014-09" db="EMBL/GenBank/DDBJ databases">
        <authorList>
            <person name="Magalhaes I.L.F."/>
            <person name="Oliveira U."/>
            <person name="Santos F.R."/>
            <person name="Vidigal T.H.D.A."/>
            <person name="Brescovit A.D."/>
            <person name="Santos A.J."/>
        </authorList>
    </citation>
    <scope>NUCLEOTIDE SEQUENCE [LARGE SCALE GENOMIC DNA]</scope>
</reference>
<feature type="compositionally biased region" description="Basic and acidic residues" evidence="1">
    <location>
        <begin position="278"/>
        <end position="309"/>
    </location>
</feature>
<keyword evidence="2" id="KW-0732">Signal</keyword>
<dbReference type="InterPro" id="IPR036908">
    <property type="entry name" value="RlpA-like_sf"/>
</dbReference>